<dbReference type="Proteomes" id="UP000249061">
    <property type="component" value="Unassembled WGS sequence"/>
</dbReference>
<evidence type="ECO:0000313" key="2">
    <source>
        <dbReference type="Proteomes" id="UP000249061"/>
    </source>
</evidence>
<dbReference type="SUPFAM" id="SSF89260">
    <property type="entry name" value="Collagen-binding domain"/>
    <property type="match status" value="1"/>
</dbReference>
<gene>
    <name evidence="1" type="ORF">DI536_11955</name>
</gene>
<sequence length="551" mass="58476">MCGEKTVVDAGVPDAGPPVLTEKEPNDAAAQALVLTGSSVVEANLGADPAKPDSDWYALQSALPRTIDLQVTAPNGADVALEVVDETGGVLATINGGGVGATERLPNLDVSAKTFVRVVSLKKGIGGAYTLTAKFSDRMPGYELEPNERKVDATPVALGQAISGTVGHSGDVDWYRYELPAEEETPAPLDAVAEDAGTDGGVDGGVNPLAEKRLALRIDISSVEGVVTDVQLLTEAEAVLFQAKSKENAALSLRNVGVRAADRVIYVAVKSGNKKSNADVSYTLTVAPEDTGDNAEFEPNDELNRATDVPPNSYRDGFISPKGDVDYYRLVTDGPSIATLQVSGVDKVDLQLSVMKPVDGKPDETLLKANEGASKEPEQLNSVSCDGVCFIRVEAASKKVDGKWVKEDENGDQAYRLTATVVPDDGSVERESNNTAATATKLEFGKPVRGTVFPKKDVDYFSLDLSDRPVKTALTATLTGVLKVDVGLYLHRIGEDGKLTLVQTSDGAKGDRPEVVRFAAEPGQYVFEVRDAKNREANFQDSYQLTVEEGD</sequence>
<name>A0A2W5TH22_9BACT</name>
<accession>A0A2W5TH22</accession>
<proteinExistence type="predicted"/>
<comment type="caution">
    <text evidence="1">The sequence shown here is derived from an EMBL/GenBank/DDBJ whole genome shotgun (WGS) entry which is preliminary data.</text>
</comment>
<reference evidence="1 2" key="1">
    <citation type="submission" date="2017-08" db="EMBL/GenBank/DDBJ databases">
        <title>Infants hospitalized years apart are colonized by the same room-sourced microbial strains.</title>
        <authorList>
            <person name="Brooks B."/>
            <person name="Olm M.R."/>
            <person name="Firek B.A."/>
            <person name="Baker R."/>
            <person name="Thomas B.C."/>
            <person name="Morowitz M.J."/>
            <person name="Banfield J.F."/>
        </authorList>
    </citation>
    <scope>NUCLEOTIDE SEQUENCE [LARGE SCALE GENOMIC DNA]</scope>
    <source>
        <strain evidence="1">S2_003_000_R2_14</strain>
    </source>
</reference>
<dbReference type="EMBL" id="QFQP01000008">
    <property type="protein sequence ID" value="PZR14052.1"/>
    <property type="molecule type" value="Genomic_DNA"/>
</dbReference>
<protein>
    <submittedName>
        <fullName evidence="1">ABC transporter substrate-binding protein</fullName>
    </submittedName>
</protein>
<organism evidence="1 2">
    <name type="scientific">Archangium gephyra</name>
    <dbReference type="NCBI Taxonomy" id="48"/>
    <lineage>
        <taxon>Bacteria</taxon>
        <taxon>Pseudomonadati</taxon>
        <taxon>Myxococcota</taxon>
        <taxon>Myxococcia</taxon>
        <taxon>Myxococcales</taxon>
        <taxon>Cystobacterineae</taxon>
        <taxon>Archangiaceae</taxon>
        <taxon>Archangium</taxon>
    </lineage>
</organism>
<dbReference type="AlphaFoldDB" id="A0A2W5TH22"/>
<evidence type="ECO:0000313" key="1">
    <source>
        <dbReference type="EMBL" id="PZR14052.1"/>
    </source>
</evidence>
<dbReference type="Gene3D" id="2.60.120.380">
    <property type="match status" value="4"/>
</dbReference>